<proteinExistence type="predicted"/>
<dbReference type="Proteomes" id="UP000094808">
    <property type="component" value="Unassembled WGS sequence"/>
</dbReference>
<evidence type="ECO:0000313" key="2">
    <source>
        <dbReference type="Proteomes" id="UP000094808"/>
    </source>
</evidence>
<dbReference type="RefSeq" id="WP_017045489.1">
    <property type="nucleotide sequence ID" value="NZ_AJYS02000237.1"/>
</dbReference>
<dbReference type="EMBL" id="AJYS02000237">
    <property type="protein sequence ID" value="OEE33662.1"/>
    <property type="molecule type" value="Genomic_DNA"/>
</dbReference>
<comment type="caution">
    <text evidence="1">The sequence shown here is derived from an EMBL/GenBank/DDBJ whole genome shotgun (WGS) entry which is preliminary data.</text>
</comment>
<organism evidence="1 2">
    <name type="scientific">Vibrio ordalii FS-238</name>
    <dbReference type="NCBI Taxonomy" id="617133"/>
    <lineage>
        <taxon>Bacteria</taxon>
        <taxon>Pseudomonadati</taxon>
        <taxon>Pseudomonadota</taxon>
        <taxon>Gammaproteobacteria</taxon>
        <taxon>Vibrionales</taxon>
        <taxon>Vibrionaceae</taxon>
        <taxon>Vibrio</taxon>
    </lineage>
</organism>
<gene>
    <name evidence="1" type="ORF">A1QS_07380</name>
</gene>
<reference evidence="1 2" key="1">
    <citation type="journal article" date="2012" name="Science">
        <title>Ecological populations of bacteria act as socially cohesive units of antibiotic production and resistance.</title>
        <authorList>
            <person name="Cordero O.X."/>
            <person name="Wildschutte H."/>
            <person name="Kirkup B."/>
            <person name="Proehl S."/>
            <person name="Ngo L."/>
            <person name="Hussain F."/>
            <person name="Le Roux F."/>
            <person name="Mincer T."/>
            <person name="Polz M.F."/>
        </authorList>
    </citation>
    <scope>NUCLEOTIDE SEQUENCE [LARGE SCALE GENOMIC DNA]</scope>
    <source>
        <strain evidence="1 2">FS-238</strain>
    </source>
</reference>
<accession>A0A853R0W8</accession>
<protein>
    <submittedName>
        <fullName evidence="1">Uncharacterized protein</fullName>
    </submittedName>
</protein>
<evidence type="ECO:0000313" key="1">
    <source>
        <dbReference type="EMBL" id="OEE33662.1"/>
    </source>
</evidence>
<sequence length="713" mass="81378">MSQLCVTNVGKKFTFKAANPKGGDLTRSVDASPTVVDESILIRYMQEVAKFSGRYNTIEGQFKLIENFVFTFVAYLSHSQASLPTEVRHWQIFLHEYFRHYLLTSTKKLSTKTHCWNHSISITLGHLQESGLIPLDVQVPKIPSRAEASKSKNQQLLTKFKPKKAEERVSKLLVNIDYSRTNSDYLDTIYNELLDSTQTLLNAALHYFHCLKADHQFGKNAVEDLTDRVLEDTLAKGGHRRYTGRPKANKLGKVPSIISQEFFHDGYRWLLARLRYLLDRGDNCSVISTEQLCNDPYFPPNSSKVSAKIRYAGEYLRGCSELRPEQAALFRSNKLPYRFLGILSSLDMIALSIILIHEHPRINPDSILNAKLENKYGNSYLKITDDQESLLFSVDKPRATDRKVVVLTEKSREVIKFIIRATEPVRKLMKSSGNSHHQFLFLGYQHGAKLGPLKGSASVLLIPSKDSGVVSMSELYPELAGYNVSLSSLRNTMGVLRWFECGSIREMAKTLGNTERVTLENYIPPVLLKMWNNRIIRRFQQTLIILSAYDEDYLIEVSDFQSMADLSYFMAQIFFCSERGRSPIDSLINLKLGDRFAFIFGCEDQTENSNAVFNLRIDPKTLAVLYCYCDLATKLNNTERNLIDPNTNLAPIHFINLKHMIVHICESKKEQDESYDISALKECHKTAINLKDSLEKEFSKFGLKSEWTQNGCI</sequence>
<dbReference type="AlphaFoldDB" id="A0A853R0W8"/>
<keyword evidence="2" id="KW-1185">Reference proteome</keyword>
<name>A0A853R0W8_9VIBR</name>